<dbReference type="InterPro" id="IPR023404">
    <property type="entry name" value="rSAM_horseshoe"/>
</dbReference>
<dbReference type="Gene3D" id="3.40.50.280">
    <property type="entry name" value="Cobalamin-binding domain"/>
    <property type="match status" value="1"/>
</dbReference>
<evidence type="ECO:0000256" key="5">
    <source>
        <dbReference type="ARBA" id="ARBA00023014"/>
    </source>
</evidence>
<evidence type="ECO:0000313" key="8">
    <source>
        <dbReference type="EMBL" id="PIZ69737.1"/>
    </source>
</evidence>
<dbReference type="CDD" id="cd02068">
    <property type="entry name" value="radical_SAM_B12_BD"/>
    <property type="match status" value="1"/>
</dbReference>
<dbReference type="Pfam" id="PF02310">
    <property type="entry name" value="B12-binding"/>
    <property type="match status" value="1"/>
</dbReference>
<keyword evidence="3" id="KW-0479">Metal-binding</keyword>
<dbReference type="GO" id="GO:0046872">
    <property type="term" value="F:metal ion binding"/>
    <property type="evidence" value="ECO:0007669"/>
    <property type="project" value="UniProtKB-KW"/>
</dbReference>
<dbReference type="AlphaFoldDB" id="A0A2M7UER7"/>
<evidence type="ECO:0000259" key="6">
    <source>
        <dbReference type="PROSITE" id="PS51332"/>
    </source>
</evidence>
<gene>
    <name evidence="8" type="ORF">COY10_00880</name>
</gene>
<name>A0A2M7UER7_9BACT</name>
<organism evidence="8 9">
    <name type="scientific">Candidatus Portnoybacteria bacterium CG_4_10_14_0_2_um_filter_43_36</name>
    <dbReference type="NCBI Taxonomy" id="1974798"/>
    <lineage>
        <taxon>Bacteria</taxon>
        <taxon>Candidatus Portnoyibacteriota</taxon>
    </lineage>
</organism>
<dbReference type="SFLD" id="SFLDS00029">
    <property type="entry name" value="Radical_SAM"/>
    <property type="match status" value="1"/>
</dbReference>
<dbReference type="GO" id="GO:0051539">
    <property type="term" value="F:4 iron, 4 sulfur cluster binding"/>
    <property type="evidence" value="ECO:0007669"/>
    <property type="project" value="UniProtKB-KW"/>
</dbReference>
<dbReference type="Proteomes" id="UP000231688">
    <property type="component" value="Unassembled WGS sequence"/>
</dbReference>
<dbReference type="InterPro" id="IPR007197">
    <property type="entry name" value="rSAM"/>
</dbReference>
<dbReference type="SUPFAM" id="SSF102114">
    <property type="entry name" value="Radical SAM enzymes"/>
    <property type="match status" value="1"/>
</dbReference>
<reference evidence="9" key="1">
    <citation type="submission" date="2017-09" db="EMBL/GenBank/DDBJ databases">
        <title>Depth-based differentiation of microbial function through sediment-hosted aquifers and enrichment of novel symbionts in the deep terrestrial subsurface.</title>
        <authorList>
            <person name="Probst A.J."/>
            <person name="Ladd B."/>
            <person name="Jarett J.K."/>
            <person name="Geller-Mcgrath D.E."/>
            <person name="Sieber C.M.K."/>
            <person name="Emerson J.B."/>
            <person name="Anantharaman K."/>
            <person name="Thomas B.C."/>
            <person name="Malmstrom R."/>
            <person name="Stieglmeier M."/>
            <person name="Klingl A."/>
            <person name="Woyke T."/>
            <person name="Ryan C.M."/>
            <person name="Banfield J.F."/>
        </authorList>
    </citation>
    <scope>NUCLEOTIDE SEQUENCE [LARGE SCALE GENOMIC DNA]</scope>
</reference>
<dbReference type="GO" id="GO:0003824">
    <property type="term" value="F:catalytic activity"/>
    <property type="evidence" value="ECO:0007669"/>
    <property type="project" value="InterPro"/>
</dbReference>
<dbReference type="InterPro" id="IPR036724">
    <property type="entry name" value="Cobalamin-bd_sf"/>
</dbReference>
<feature type="domain" description="B12-binding" evidence="6">
    <location>
        <begin position="1"/>
        <end position="130"/>
    </location>
</feature>
<accession>A0A2M7UER7</accession>
<dbReference type="PROSITE" id="PS51918">
    <property type="entry name" value="RADICAL_SAM"/>
    <property type="match status" value="1"/>
</dbReference>
<dbReference type="InterPro" id="IPR051198">
    <property type="entry name" value="BchE-like"/>
</dbReference>
<comment type="cofactor">
    <cofactor evidence="1">
        <name>[4Fe-4S] cluster</name>
        <dbReference type="ChEBI" id="CHEBI:49883"/>
    </cofactor>
</comment>
<dbReference type="InterPro" id="IPR058240">
    <property type="entry name" value="rSAM_sf"/>
</dbReference>
<dbReference type="CDD" id="cd01335">
    <property type="entry name" value="Radical_SAM"/>
    <property type="match status" value="1"/>
</dbReference>
<keyword evidence="2" id="KW-0949">S-adenosyl-L-methionine</keyword>
<dbReference type="Pfam" id="PF04055">
    <property type="entry name" value="Radical_SAM"/>
    <property type="match status" value="1"/>
</dbReference>
<dbReference type="PANTHER" id="PTHR43409">
    <property type="entry name" value="ANAEROBIC MAGNESIUM-PROTOPORPHYRIN IX MONOMETHYL ESTER CYCLASE-RELATED"/>
    <property type="match status" value="1"/>
</dbReference>
<proteinExistence type="predicted"/>
<evidence type="ECO:0000256" key="2">
    <source>
        <dbReference type="ARBA" id="ARBA00022691"/>
    </source>
</evidence>
<evidence type="ECO:0000256" key="4">
    <source>
        <dbReference type="ARBA" id="ARBA00023004"/>
    </source>
</evidence>
<dbReference type="InterPro" id="IPR006158">
    <property type="entry name" value="Cobalamin-bd"/>
</dbReference>
<dbReference type="InterPro" id="IPR006638">
    <property type="entry name" value="Elp3/MiaA/NifB-like_rSAM"/>
</dbReference>
<evidence type="ECO:0000259" key="7">
    <source>
        <dbReference type="PROSITE" id="PS51918"/>
    </source>
</evidence>
<dbReference type="SFLD" id="SFLDG01082">
    <property type="entry name" value="B12-binding_domain_containing"/>
    <property type="match status" value="1"/>
</dbReference>
<dbReference type="SFLD" id="SFLDG01123">
    <property type="entry name" value="methyltransferase_(Class_B)"/>
    <property type="match status" value="1"/>
</dbReference>
<dbReference type="PROSITE" id="PS51332">
    <property type="entry name" value="B12_BINDING"/>
    <property type="match status" value="1"/>
</dbReference>
<dbReference type="SMART" id="SM00729">
    <property type="entry name" value="Elp3"/>
    <property type="match status" value="1"/>
</dbReference>
<dbReference type="GO" id="GO:0031419">
    <property type="term" value="F:cobalamin binding"/>
    <property type="evidence" value="ECO:0007669"/>
    <property type="project" value="InterPro"/>
</dbReference>
<sequence length="470" mass="55317">MKILFINKFLDKHTIYRTPLGILYLSAALKKAGHQVFICEPKRENATKKIKEIAPDIVAYSLRTGFHRYYLDLNRELKKRFQFLSVFGGPHATFFPEMIKEDGVDAVGLGECESSLVDLANRLERKKNYLETKNFWFKTDAGIVKNPLEKLEPDLDKILFPDRALLDSFKEVRLSRIHNLITSRGCPYNCSYCFNRQLKQMYPGEKYVRRRSVDNVIGEVKQIAEKYNLERVHFEDDTFNIDKDWLSEFAAKYPKIPFKCNIRGNLADEETARLLKKANCISVTFAIEAGNDRIRNKILQRNMTKEQIINCAWLLKKYRIRFITENILANPTSALSDDIETLDLNLICQPDYPTVSLLQPYPKTEIFKIALANNQFEKEDIDKIESFFKNSALKIPNKEERVNLQRLFAIVVAFPFLRRFIYFLIHRKRLTLFYGLLYSIWRPYCLVTKIMPHRLTPKEIFWLARRYLTD</sequence>
<dbReference type="EMBL" id="PFOH01000023">
    <property type="protein sequence ID" value="PIZ69737.1"/>
    <property type="molecule type" value="Genomic_DNA"/>
</dbReference>
<dbReference type="InterPro" id="IPR034466">
    <property type="entry name" value="Methyltransferase_Class_B"/>
</dbReference>
<protein>
    <submittedName>
        <fullName evidence="8">Radical SAM protein</fullName>
    </submittedName>
</protein>
<evidence type="ECO:0000256" key="3">
    <source>
        <dbReference type="ARBA" id="ARBA00022723"/>
    </source>
</evidence>
<dbReference type="Gene3D" id="3.80.30.20">
    <property type="entry name" value="tm_1862 like domain"/>
    <property type="match status" value="1"/>
</dbReference>
<keyword evidence="5" id="KW-0411">Iron-sulfur</keyword>
<dbReference type="SUPFAM" id="SSF52242">
    <property type="entry name" value="Cobalamin (vitamin B12)-binding domain"/>
    <property type="match status" value="1"/>
</dbReference>
<feature type="domain" description="Radical SAM core" evidence="7">
    <location>
        <begin position="172"/>
        <end position="405"/>
    </location>
</feature>
<keyword evidence="4" id="KW-0408">Iron</keyword>
<comment type="caution">
    <text evidence="8">The sequence shown here is derived from an EMBL/GenBank/DDBJ whole genome shotgun (WGS) entry which is preliminary data.</text>
</comment>
<evidence type="ECO:0000313" key="9">
    <source>
        <dbReference type="Proteomes" id="UP000231688"/>
    </source>
</evidence>
<evidence type="ECO:0000256" key="1">
    <source>
        <dbReference type="ARBA" id="ARBA00001966"/>
    </source>
</evidence>